<feature type="binding site" description="in other chain" evidence="13">
    <location>
        <position position="59"/>
    </location>
    <ligand>
        <name>UDP-alpha-D-glucose</name>
        <dbReference type="ChEBI" id="CHEBI:58885"/>
        <note>ligand shared between dimeric partners</note>
    </ligand>
</feature>
<comment type="cofactor">
    <cofactor evidence="15">
        <name>Fe cation</name>
        <dbReference type="ChEBI" id="CHEBI:24875"/>
    </cofactor>
    <text evidence="15">Binds 1 Fe cation per subunit.</text>
</comment>
<evidence type="ECO:0000256" key="4">
    <source>
        <dbReference type="ARBA" id="ARBA00012384"/>
    </source>
</evidence>
<organism evidence="19 20">
    <name type="scientific">Cutaneotrichosporon spelunceum</name>
    <dbReference type="NCBI Taxonomy" id="1672016"/>
    <lineage>
        <taxon>Eukaryota</taxon>
        <taxon>Fungi</taxon>
        <taxon>Dikarya</taxon>
        <taxon>Basidiomycota</taxon>
        <taxon>Agaricomycotina</taxon>
        <taxon>Tremellomycetes</taxon>
        <taxon>Trichosporonales</taxon>
        <taxon>Trichosporonaceae</taxon>
        <taxon>Cutaneotrichosporon</taxon>
    </lineage>
</organism>
<keyword evidence="15" id="KW-0408">Iron</keyword>
<evidence type="ECO:0000256" key="8">
    <source>
        <dbReference type="ARBA" id="ARBA00022723"/>
    </source>
</evidence>
<feature type="binding site" evidence="14">
    <location>
        <position position="53"/>
    </location>
    <ligand>
        <name>Zn(2+)</name>
        <dbReference type="ChEBI" id="CHEBI:29105"/>
    </ligand>
</feature>
<gene>
    <name evidence="19" type="primary">GAL7</name>
    <name evidence="19" type="ORF">CspeluHIS016_0801830</name>
</gene>
<comment type="cofactor">
    <cofactor evidence="14">
        <name>Zn(2+)</name>
        <dbReference type="ChEBI" id="CHEBI:29105"/>
    </cofactor>
    <text evidence="14">Binds 1 zinc ion per subunit.</text>
</comment>
<dbReference type="NCBIfam" id="TIGR00209">
    <property type="entry name" value="galT_1"/>
    <property type="match status" value="1"/>
</dbReference>
<keyword evidence="11 16" id="KW-0119">Carbohydrate metabolism</keyword>
<feature type="binding site" description="in other chain" evidence="13">
    <location>
        <position position="178"/>
    </location>
    <ligand>
        <name>UDP-alpha-D-glucose</name>
        <dbReference type="ChEBI" id="CHEBI:58885"/>
        <note>ligand shared between dimeric partners</note>
    </ligand>
</feature>
<dbReference type="InterPro" id="IPR005849">
    <property type="entry name" value="GalP_Utransf_N"/>
</dbReference>
<dbReference type="CDD" id="cd00608">
    <property type="entry name" value="GalT"/>
    <property type="match status" value="1"/>
</dbReference>
<feature type="binding site" description="in other chain" evidence="13">
    <location>
        <position position="163"/>
    </location>
    <ligand>
        <name>UDP-alpha-D-glucose</name>
        <dbReference type="ChEBI" id="CHEBI:58885"/>
        <note>ligand shared between dimeric partners</note>
    </ligand>
</feature>
<evidence type="ECO:0000256" key="14">
    <source>
        <dbReference type="PIRSR" id="PIRSR000808-3"/>
    </source>
</evidence>
<keyword evidence="7 16" id="KW-0548">Nucleotidyltransferase</keyword>
<dbReference type="Gene3D" id="3.30.428.10">
    <property type="entry name" value="HIT-like"/>
    <property type="match status" value="2"/>
</dbReference>
<evidence type="ECO:0000256" key="6">
    <source>
        <dbReference type="ARBA" id="ARBA00022679"/>
    </source>
</evidence>
<dbReference type="GO" id="GO:0033499">
    <property type="term" value="P:galactose catabolic process via UDP-galactose, Leloir pathway"/>
    <property type="evidence" value="ECO:0007669"/>
    <property type="project" value="TreeGrafter"/>
</dbReference>
<dbReference type="GO" id="GO:0008270">
    <property type="term" value="F:zinc ion binding"/>
    <property type="evidence" value="ECO:0007669"/>
    <property type="project" value="InterPro"/>
</dbReference>
<feature type="binding site" evidence="15">
    <location>
        <position position="303"/>
    </location>
    <ligand>
        <name>Fe cation</name>
        <dbReference type="ChEBI" id="CHEBI:24875"/>
    </ligand>
</feature>
<dbReference type="SUPFAM" id="SSF54197">
    <property type="entry name" value="HIT-like"/>
    <property type="match status" value="2"/>
</dbReference>
<evidence type="ECO:0000256" key="11">
    <source>
        <dbReference type="ARBA" id="ARBA00023277"/>
    </source>
</evidence>
<dbReference type="Pfam" id="PF01087">
    <property type="entry name" value="GalP_UDP_transf"/>
    <property type="match status" value="1"/>
</dbReference>
<proteinExistence type="inferred from homology"/>
<dbReference type="EMBL" id="BTCM01000008">
    <property type="protein sequence ID" value="GMK59577.1"/>
    <property type="molecule type" value="Genomic_DNA"/>
</dbReference>
<feature type="binding site" evidence="14">
    <location>
        <position position="50"/>
    </location>
    <ligand>
        <name>Zn(2+)</name>
        <dbReference type="ChEBI" id="CHEBI:29105"/>
    </ligand>
</feature>
<feature type="binding site" description="in other chain" evidence="13">
    <location>
        <begin position="169"/>
        <end position="171"/>
    </location>
    <ligand>
        <name>UDP-alpha-D-glucose</name>
        <dbReference type="ChEBI" id="CHEBI:58885"/>
        <note>ligand shared between dimeric partners</note>
    </ligand>
</feature>
<feature type="binding site" evidence="15">
    <location>
        <position position="288"/>
    </location>
    <ligand>
        <name>Fe cation</name>
        <dbReference type="ChEBI" id="CHEBI:24875"/>
    </ligand>
</feature>
<dbReference type="PIRSF" id="PIRSF000808">
    <property type="entry name" value="GalT"/>
    <property type="match status" value="1"/>
</dbReference>
<feature type="binding site" evidence="15">
    <location>
        <position position="192"/>
    </location>
    <ligand>
        <name>Fe cation</name>
        <dbReference type="ChEBI" id="CHEBI:24875"/>
    </ligand>
</feature>
<sequence>MEADPDEAHRRYNPLSGTHILVSPHRMKRPWNGQTEVTRAEAMPRHDPGCHLCPGNTRVGGEVNPQYTETISFLNDYPAVLDGPFTAAGPSASAPTTSDALFTAQPVRGRCRVVCFHPRHDMTLARMSVPEIEAVIRAWRTIYEEEGRFLMQYGGGYVQIFENRGAMMGASAPHPHGQVWSVSYVPDELSTELSNLKAYPSGCLLCDYAKAEVAQAERVVAQTDGWVAVVPYWALWPFETLVLPTRHVCSLSEMSTGEDAGLAAVLKALLMTYDNLFTTPFPYSMGIHQSPHPHNPAAHLHLHFYPPLLRSASVRKFVVGFEMLAEAQRDLTPEAAAARLRALPKRHYAEEEYTR</sequence>
<evidence type="ECO:0000256" key="12">
    <source>
        <dbReference type="PIRSR" id="PIRSR000808-1"/>
    </source>
</evidence>
<dbReference type="PANTHER" id="PTHR11943:SF1">
    <property type="entry name" value="GALACTOSE-1-PHOSPHATE URIDYLYLTRANSFERASE"/>
    <property type="match status" value="1"/>
</dbReference>
<evidence type="ECO:0000256" key="15">
    <source>
        <dbReference type="PIRSR" id="PIRSR000808-4"/>
    </source>
</evidence>
<feature type="binding site" evidence="15">
    <location>
        <position position="301"/>
    </location>
    <ligand>
        <name>Fe cation</name>
        <dbReference type="ChEBI" id="CHEBI:24875"/>
    </ligand>
</feature>
<dbReference type="NCBIfam" id="NF008724">
    <property type="entry name" value="PRK11720.1"/>
    <property type="match status" value="1"/>
</dbReference>
<evidence type="ECO:0000256" key="5">
    <source>
        <dbReference type="ARBA" id="ARBA00016340"/>
    </source>
</evidence>
<comment type="similarity">
    <text evidence="3 16">Belongs to the galactose-1-phosphate uridylyltransferase type 1 family.</text>
</comment>
<keyword evidence="8 14" id="KW-0479">Metal-binding</keyword>
<feature type="binding site" description="in other chain" evidence="13">
    <location>
        <begin position="75"/>
        <end position="76"/>
    </location>
    <ligand>
        <name>UDP-alpha-D-glucose</name>
        <dbReference type="ChEBI" id="CHEBI:58885"/>
        <note>ligand shared between dimeric partners</note>
    </ligand>
</feature>
<dbReference type="AlphaFoldDB" id="A0AAD3U067"/>
<name>A0AAD3U067_9TREE</name>
<dbReference type="PANTHER" id="PTHR11943">
    <property type="entry name" value="GALACTOSE-1-PHOSPHATE URIDYLYLTRANSFERASE"/>
    <property type="match status" value="1"/>
</dbReference>
<reference evidence="19" key="1">
    <citation type="journal article" date="2023" name="BMC Genomics">
        <title>Chromosome-level genome assemblies of Cutaneotrichosporon spp. (Trichosporonales, Basidiomycota) reveal imbalanced evolution between nucleotide sequences and chromosome synteny.</title>
        <authorList>
            <person name="Kobayashi Y."/>
            <person name="Kayamori A."/>
            <person name="Aoki K."/>
            <person name="Shiwa Y."/>
            <person name="Matsutani M."/>
            <person name="Fujita N."/>
            <person name="Sugita T."/>
            <person name="Iwasaki W."/>
            <person name="Tanaka N."/>
            <person name="Takashima M."/>
        </authorList>
    </citation>
    <scope>NUCLEOTIDE SEQUENCE</scope>
    <source>
        <strain evidence="19">HIS016</strain>
    </source>
</reference>
<dbReference type="EC" id="2.7.7.12" evidence="4 16"/>
<feature type="binding site" evidence="13">
    <location>
        <begin position="26"/>
        <end position="29"/>
    </location>
    <ligand>
        <name>UDP-alpha-D-glucose</name>
        <dbReference type="ChEBI" id="CHEBI:58885"/>
        <note>ligand shared between dimeric partners</note>
    </ligand>
</feature>
<dbReference type="InterPro" id="IPR005850">
    <property type="entry name" value="GalP_Utransf_C"/>
</dbReference>
<evidence type="ECO:0000256" key="9">
    <source>
        <dbReference type="ARBA" id="ARBA00022833"/>
    </source>
</evidence>
<evidence type="ECO:0000256" key="2">
    <source>
        <dbReference type="ARBA" id="ARBA00004947"/>
    </source>
</evidence>
<dbReference type="PROSITE" id="PS00117">
    <property type="entry name" value="GAL_P_UDP_TRANSF_I"/>
    <property type="match status" value="1"/>
</dbReference>
<dbReference type="InterPro" id="IPR001937">
    <property type="entry name" value="GalP_UDPtransf1"/>
</dbReference>
<protein>
    <recommendedName>
        <fullName evidence="5 16">Galactose-1-phosphate uridylyltransferase</fullName>
        <ecNumber evidence="4 16">2.7.7.12</ecNumber>
    </recommendedName>
</protein>
<feature type="binding site" evidence="13">
    <location>
        <begin position="316"/>
        <end position="317"/>
    </location>
    <ligand>
        <name>UDP-alpha-D-glucose</name>
        <dbReference type="ChEBI" id="CHEBI:58885"/>
        <note>ligand shared between dimeric partners</note>
    </ligand>
</feature>
<evidence type="ECO:0000256" key="3">
    <source>
        <dbReference type="ARBA" id="ARBA00010951"/>
    </source>
</evidence>
<accession>A0AAD3U067</accession>
<keyword evidence="10 16" id="KW-0299">Galactose metabolism</keyword>
<dbReference type="Proteomes" id="UP001222932">
    <property type="component" value="Unassembled WGS sequence"/>
</dbReference>
<comment type="pathway">
    <text evidence="2 16">Carbohydrate metabolism; galactose metabolism.</text>
</comment>
<dbReference type="InterPro" id="IPR019779">
    <property type="entry name" value="GalP_UDPtransf1_His-AS"/>
</dbReference>
<evidence type="ECO:0000313" key="19">
    <source>
        <dbReference type="EMBL" id="GMK59577.1"/>
    </source>
</evidence>
<evidence type="ECO:0000256" key="10">
    <source>
        <dbReference type="ARBA" id="ARBA00023144"/>
    </source>
</evidence>
<feature type="domain" description="Galactose-1-phosphate uridyl transferase N-terminal" evidence="17">
    <location>
        <begin position="7"/>
        <end position="186"/>
    </location>
</feature>
<feature type="domain" description="Galactose-1-phosphate uridyl transferase C-terminal" evidence="18">
    <location>
        <begin position="203"/>
        <end position="350"/>
    </location>
</feature>
<keyword evidence="20" id="KW-1185">Reference proteome</keyword>
<evidence type="ECO:0000259" key="18">
    <source>
        <dbReference type="Pfam" id="PF02744"/>
    </source>
</evidence>
<dbReference type="Pfam" id="PF02744">
    <property type="entry name" value="GalP_UDP_tr_C"/>
    <property type="match status" value="1"/>
</dbReference>
<comment type="catalytic activity">
    <reaction evidence="1 16">
        <text>alpha-D-galactose 1-phosphate + UDP-alpha-D-glucose = alpha-D-glucose 1-phosphate + UDP-alpha-D-galactose</text>
        <dbReference type="Rhea" id="RHEA:13989"/>
        <dbReference type="ChEBI" id="CHEBI:58336"/>
        <dbReference type="ChEBI" id="CHEBI:58601"/>
        <dbReference type="ChEBI" id="CHEBI:58885"/>
        <dbReference type="ChEBI" id="CHEBI:66914"/>
        <dbReference type="EC" id="2.7.7.12"/>
    </reaction>
</comment>
<comment type="caution">
    <text evidence="19">The sequence shown here is derived from an EMBL/GenBank/DDBJ whole genome shotgun (WGS) entry which is preliminary data.</text>
</comment>
<evidence type="ECO:0000256" key="13">
    <source>
        <dbReference type="PIRSR" id="PIRSR000808-2"/>
    </source>
</evidence>
<dbReference type="GO" id="GO:0005737">
    <property type="term" value="C:cytoplasm"/>
    <property type="evidence" value="ECO:0007669"/>
    <property type="project" value="TreeGrafter"/>
</dbReference>
<feature type="binding site" evidence="14">
    <location>
        <position position="174"/>
    </location>
    <ligand>
        <name>Zn(2+)</name>
        <dbReference type="ChEBI" id="CHEBI:29105"/>
    </ligand>
</feature>
<keyword evidence="9 14" id="KW-0862">Zinc</keyword>
<reference evidence="19" key="2">
    <citation type="submission" date="2023-06" db="EMBL/GenBank/DDBJ databases">
        <authorList>
            <person name="Kobayashi Y."/>
            <person name="Kayamori A."/>
            <person name="Aoki K."/>
            <person name="Shiwa Y."/>
            <person name="Fujita N."/>
            <person name="Sugita T."/>
            <person name="Iwasaki W."/>
            <person name="Tanaka N."/>
            <person name="Takashima M."/>
        </authorList>
    </citation>
    <scope>NUCLEOTIDE SEQUENCE</scope>
    <source>
        <strain evidence="19">HIS016</strain>
    </source>
</reference>
<evidence type="ECO:0000256" key="16">
    <source>
        <dbReference type="RuleBase" id="RU000506"/>
    </source>
</evidence>
<evidence type="ECO:0000256" key="1">
    <source>
        <dbReference type="ARBA" id="ARBA00001107"/>
    </source>
</evidence>
<feature type="binding site" evidence="13">
    <location>
        <begin position="321"/>
        <end position="322"/>
    </location>
    <ligand>
        <name>UDP-alpha-D-glucose</name>
        <dbReference type="ChEBI" id="CHEBI:58885"/>
        <note>ligand shared between dimeric partners</note>
    </ligand>
</feature>
<dbReference type="FunFam" id="3.30.428.10:FF:000001">
    <property type="entry name" value="Galactose-1-phosphate uridylyltransferase"/>
    <property type="match status" value="1"/>
</dbReference>
<evidence type="ECO:0000313" key="20">
    <source>
        <dbReference type="Proteomes" id="UP001222932"/>
    </source>
</evidence>
<dbReference type="InterPro" id="IPR036265">
    <property type="entry name" value="HIT-like_sf"/>
</dbReference>
<feature type="binding site" description="in other chain" evidence="13">
    <location>
        <position position="328"/>
    </location>
    <ligand>
        <name>UDP-alpha-D-glucose</name>
        <dbReference type="ChEBI" id="CHEBI:58885"/>
        <note>ligand shared between dimeric partners</note>
    </ligand>
</feature>
<feature type="active site" description="Tele-UMP-histidine intermediate" evidence="12">
    <location>
        <position position="176"/>
    </location>
</feature>
<evidence type="ECO:0000259" key="17">
    <source>
        <dbReference type="Pfam" id="PF01087"/>
    </source>
</evidence>
<feature type="binding site" evidence="14">
    <location>
        <position position="120"/>
    </location>
    <ligand>
        <name>Zn(2+)</name>
        <dbReference type="ChEBI" id="CHEBI:29105"/>
    </ligand>
</feature>
<dbReference type="GO" id="GO:0008108">
    <property type="term" value="F:UDP-glucose:hexose-1-phosphate uridylyltransferase activity"/>
    <property type="evidence" value="ECO:0007669"/>
    <property type="project" value="UniProtKB-EC"/>
</dbReference>
<evidence type="ECO:0000256" key="7">
    <source>
        <dbReference type="ARBA" id="ARBA00022695"/>
    </source>
</evidence>
<keyword evidence="6 16" id="KW-0808">Transferase</keyword>